<dbReference type="PRINTS" id="PR01042">
    <property type="entry name" value="TRNASYNTHASP"/>
</dbReference>
<dbReference type="EC" id="6.1.1.22" evidence="2"/>
<evidence type="ECO:0000256" key="4">
    <source>
        <dbReference type="ARBA" id="ARBA00022741"/>
    </source>
</evidence>
<sequence>MAGEAASAAEIESLKQQVADLQLQLQHQKDAADLVAPYSRSFQRVPIRSILQSEGEGVKLAGNTLRVGGWVKTGREAGAGAFAFLEVNDGSCFANLQVMVDKEVAAEVGGLGALTPTSTCVLIEGVLAETPPGTKQKVELKAQKVVHLGQTDAAEYPLAKKRQSFEFLREKAHLRARTNTIGAVARIRNQLAAATHAFFQGHGFLYVHTPIITCSDCEGAGEMFQEELAGLRAAVDAEAVAVREAKARAAADKSDADAKAAVKDAVARLLERKQALAAAEERARVAGGLARRPDGSVDYGRDFFGRPAYLTVSGQLNAEYYACGLTSVYTFGPTFRAENSHTARHLAEFWMIEPELAFADLQDDMRCAEDYVRFCCRWLLERAAEDLAFINAQIDKGAIARLEAVAAAPFRRVSYTEAVEILERVVAEKKKKFEFPVSWGVDLASEHERYLTEEVFGAPIIVYDYPKEIKAFYMRLNDDGKTVAAMDVLVPRVGELIGGSQREERADVLRARIQEAGMPLEPYAPYLDLRAYGTVPHAGFGLGFERLVLFATGLENIREALPFPRWPGHAEF</sequence>
<dbReference type="EMBL" id="JASFZW010000002">
    <property type="protein sequence ID" value="KAK2079571.1"/>
    <property type="molecule type" value="Genomic_DNA"/>
</dbReference>
<accession>A0AAD9IKX9</accession>
<evidence type="ECO:0000259" key="11">
    <source>
        <dbReference type="PROSITE" id="PS51185"/>
    </source>
</evidence>
<comment type="similarity">
    <text evidence="1">Belongs to the class-II aminoacyl-tRNA synthetase family.</text>
</comment>
<evidence type="ECO:0000256" key="3">
    <source>
        <dbReference type="ARBA" id="ARBA00022598"/>
    </source>
</evidence>
<keyword evidence="5" id="KW-0067">ATP-binding</keyword>
<dbReference type="InterPro" id="IPR000738">
    <property type="entry name" value="WHEP-TRS_dom"/>
</dbReference>
<evidence type="ECO:0000256" key="9">
    <source>
        <dbReference type="SAM" id="Coils"/>
    </source>
</evidence>
<dbReference type="PANTHER" id="PTHR22594:SF34">
    <property type="entry name" value="ASPARAGINE--TRNA LIGASE, MITOCHONDRIAL-RELATED"/>
    <property type="match status" value="1"/>
</dbReference>
<dbReference type="PANTHER" id="PTHR22594">
    <property type="entry name" value="ASPARTYL/LYSYL-TRNA SYNTHETASE"/>
    <property type="match status" value="1"/>
</dbReference>
<dbReference type="CDD" id="cd04318">
    <property type="entry name" value="EcAsnRS_like_N"/>
    <property type="match status" value="1"/>
</dbReference>
<dbReference type="GO" id="GO:0005739">
    <property type="term" value="C:mitochondrion"/>
    <property type="evidence" value="ECO:0007669"/>
    <property type="project" value="TreeGrafter"/>
</dbReference>
<evidence type="ECO:0000256" key="6">
    <source>
        <dbReference type="ARBA" id="ARBA00022917"/>
    </source>
</evidence>
<dbReference type="CDD" id="cd00776">
    <property type="entry name" value="AsxRS_core"/>
    <property type="match status" value="1"/>
</dbReference>
<dbReference type="Gene3D" id="2.40.50.140">
    <property type="entry name" value="Nucleic acid-binding proteins"/>
    <property type="match status" value="1"/>
</dbReference>
<reference evidence="12" key="1">
    <citation type="submission" date="2021-01" db="EMBL/GenBank/DDBJ databases">
        <authorList>
            <person name="Eckstrom K.M.E."/>
        </authorList>
    </citation>
    <scope>NUCLEOTIDE SEQUENCE</scope>
    <source>
        <strain evidence="12">UVCC 0001</strain>
    </source>
</reference>
<keyword evidence="13" id="KW-1185">Reference proteome</keyword>
<dbReference type="NCBIfam" id="TIGR00457">
    <property type="entry name" value="asnS"/>
    <property type="match status" value="1"/>
</dbReference>
<evidence type="ECO:0000256" key="8">
    <source>
        <dbReference type="ARBA" id="ARBA00047844"/>
    </source>
</evidence>
<feature type="coiled-coil region" evidence="9">
    <location>
        <begin position="4"/>
        <end position="31"/>
    </location>
</feature>
<keyword evidence="4" id="KW-0547">Nucleotide-binding</keyword>
<dbReference type="PROSITE" id="PS50862">
    <property type="entry name" value="AA_TRNA_LIGASE_II"/>
    <property type="match status" value="1"/>
</dbReference>
<dbReference type="SUPFAM" id="SSF55681">
    <property type="entry name" value="Class II aaRS and biotin synthetases"/>
    <property type="match status" value="1"/>
</dbReference>
<dbReference type="Proteomes" id="UP001255856">
    <property type="component" value="Unassembled WGS sequence"/>
</dbReference>
<dbReference type="GO" id="GO:0005524">
    <property type="term" value="F:ATP binding"/>
    <property type="evidence" value="ECO:0007669"/>
    <property type="project" value="UniProtKB-KW"/>
</dbReference>
<name>A0AAD9IKX9_PROWI</name>
<dbReference type="AlphaFoldDB" id="A0AAD9IKX9"/>
<proteinExistence type="inferred from homology"/>
<dbReference type="HAMAP" id="MF_00534">
    <property type="entry name" value="Asn_tRNA_synth"/>
    <property type="match status" value="1"/>
</dbReference>
<dbReference type="GO" id="GO:0004816">
    <property type="term" value="F:asparagine-tRNA ligase activity"/>
    <property type="evidence" value="ECO:0007669"/>
    <property type="project" value="UniProtKB-EC"/>
</dbReference>
<dbReference type="InterPro" id="IPR012340">
    <property type="entry name" value="NA-bd_OB-fold"/>
</dbReference>
<evidence type="ECO:0000313" key="13">
    <source>
        <dbReference type="Proteomes" id="UP001255856"/>
    </source>
</evidence>
<protein>
    <recommendedName>
        <fullName evidence="2">asparagine--tRNA ligase</fullName>
        <ecNumber evidence="2">6.1.1.22</ecNumber>
    </recommendedName>
</protein>
<keyword evidence="6" id="KW-0648">Protein biosynthesis</keyword>
<evidence type="ECO:0000313" key="12">
    <source>
        <dbReference type="EMBL" id="KAK2079571.1"/>
    </source>
</evidence>
<dbReference type="GO" id="GO:0006421">
    <property type="term" value="P:asparaginyl-tRNA aminoacylation"/>
    <property type="evidence" value="ECO:0007669"/>
    <property type="project" value="InterPro"/>
</dbReference>
<keyword evidence="7" id="KW-0030">Aminoacyl-tRNA synthetase</keyword>
<dbReference type="Gene3D" id="3.30.930.10">
    <property type="entry name" value="Bira Bifunctional Protein, Domain 2"/>
    <property type="match status" value="1"/>
</dbReference>
<dbReference type="PROSITE" id="PS51185">
    <property type="entry name" value="WHEP_TRS_2"/>
    <property type="match status" value="1"/>
</dbReference>
<evidence type="ECO:0000256" key="5">
    <source>
        <dbReference type="ARBA" id="ARBA00022840"/>
    </source>
</evidence>
<comment type="catalytic activity">
    <reaction evidence="8">
        <text>tRNA(Asn) + L-asparagine + ATP = L-asparaginyl-tRNA(Asn) + AMP + diphosphate + H(+)</text>
        <dbReference type="Rhea" id="RHEA:11180"/>
        <dbReference type="Rhea" id="RHEA-COMP:9659"/>
        <dbReference type="Rhea" id="RHEA-COMP:9674"/>
        <dbReference type="ChEBI" id="CHEBI:15378"/>
        <dbReference type="ChEBI" id="CHEBI:30616"/>
        <dbReference type="ChEBI" id="CHEBI:33019"/>
        <dbReference type="ChEBI" id="CHEBI:58048"/>
        <dbReference type="ChEBI" id="CHEBI:78442"/>
        <dbReference type="ChEBI" id="CHEBI:78515"/>
        <dbReference type="ChEBI" id="CHEBI:456215"/>
        <dbReference type="EC" id="6.1.1.22"/>
    </reaction>
</comment>
<evidence type="ECO:0000259" key="10">
    <source>
        <dbReference type="PROSITE" id="PS50862"/>
    </source>
</evidence>
<keyword evidence="9" id="KW-0175">Coiled coil</keyword>
<feature type="domain" description="WHEP-TRS" evidence="11">
    <location>
        <begin position="227"/>
        <end position="290"/>
    </location>
</feature>
<dbReference type="FunFam" id="3.30.930.10:FF:000016">
    <property type="entry name" value="Asparagine--tRNA ligase"/>
    <property type="match status" value="1"/>
</dbReference>
<feature type="domain" description="Aminoacyl-transfer RNA synthetases class-II family profile" evidence="10">
    <location>
        <begin position="186"/>
        <end position="562"/>
    </location>
</feature>
<dbReference type="InterPro" id="IPR004522">
    <property type="entry name" value="Asn-tRNA-ligase"/>
</dbReference>
<keyword evidence="3" id="KW-0436">Ligase</keyword>
<evidence type="ECO:0000256" key="1">
    <source>
        <dbReference type="ARBA" id="ARBA00008226"/>
    </source>
</evidence>
<dbReference type="InterPro" id="IPR006195">
    <property type="entry name" value="aa-tRNA-synth_II"/>
</dbReference>
<dbReference type="InterPro" id="IPR004364">
    <property type="entry name" value="Aa-tRNA-synt_II"/>
</dbReference>
<comment type="caution">
    <text evidence="12">The sequence shown here is derived from an EMBL/GenBank/DDBJ whole genome shotgun (WGS) entry which is preliminary data.</text>
</comment>
<dbReference type="Pfam" id="PF00152">
    <property type="entry name" value="tRNA-synt_2"/>
    <property type="match status" value="1"/>
</dbReference>
<evidence type="ECO:0000256" key="7">
    <source>
        <dbReference type="ARBA" id="ARBA00023146"/>
    </source>
</evidence>
<organism evidence="12 13">
    <name type="scientific">Prototheca wickerhamii</name>
    <dbReference type="NCBI Taxonomy" id="3111"/>
    <lineage>
        <taxon>Eukaryota</taxon>
        <taxon>Viridiplantae</taxon>
        <taxon>Chlorophyta</taxon>
        <taxon>core chlorophytes</taxon>
        <taxon>Trebouxiophyceae</taxon>
        <taxon>Chlorellales</taxon>
        <taxon>Chlorellaceae</taxon>
        <taxon>Prototheca</taxon>
    </lineage>
</organism>
<evidence type="ECO:0000256" key="2">
    <source>
        <dbReference type="ARBA" id="ARBA00012816"/>
    </source>
</evidence>
<dbReference type="InterPro" id="IPR002312">
    <property type="entry name" value="Asp/Asn-tRNA-synth_IIb"/>
</dbReference>
<dbReference type="NCBIfam" id="NF003037">
    <property type="entry name" value="PRK03932.1"/>
    <property type="match status" value="1"/>
</dbReference>
<gene>
    <name evidence="12" type="ORF">QBZ16_001966</name>
</gene>
<dbReference type="SUPFAM" id="SSF50249">
    <property type="entry name" value="Nucleic acid-binding proteins"/>
    <property type="match status" value="1"/>
</dbReference>
<dbReference type="InterPro" id="IPR045864">
    <property type="entry name" value="aa-tRNA-synth_II/BPL/LPL"/>
</dbReference>